<organism evidence="2 3">
    <name type="scientific">Microbotryum intermedium</name>
    <dbReference type="NCBI Taxonomy" id="269621"/>
    <lineage>
        <taxon>Eukaryota</taxon>
        <taxon>Fungi</taxon>
        <taxon>Dikarya</taxon>
        <taxon>Basidiomycota</taxon>
        <taxon>Pucciniomycotina</taxon>
        <taxon>Microbotryomycetes</taxon>
        <taxon>Microbotryales</taxon>
        <taxon>Microbotryaceae</taxon>
        <taxon>Microbotryum</taxon>
    </lineage>
</organism>
<sequence length="157" mass="16532">MDSSAQSSTPRGAVVTGAEHAIETLHLDGYRPLTTVDSIGSLVKALLDVMRCTAHGNVRDDVNAVIDENGRGVVLDREPVVGAFEDESLYKPVGTKSLVEAQVEAIASDDMEEDSDDAENSNDEHNSSRFAMSDSALPLSPAACTGTRQASAADGRI</sequence>
<accession>A0A238F6U7</accession>
<dbReference type="OrthoDB" id="10399599at2759"/>
<evidence type="ECO:0000313" key="3">
    <source>
        <dbReference type="Proteomes" id="UP000198372"/>
    </source>
</evidence>
<feature type="region of interest" description="Disordered" evidence="1">
    <location>
        <begin position="105"/>
        <end position="157"/>
    </location>
</feature>
<dbReference type="AlphaFoldDB" id="A0A238F6U7"/>
<evidence type="ECO:0000256" key="1">
    <source>
        <dbReference type="SAM" id="MobiDB-lite"/>
    </source>
</evidence>
<dbReference type="Proteomes" id="UP000198372">
    <property type="component" value="Unassembled WGS sequence"/>
</dbReference>
<reference evidence="3" key="1">
    <citation type="submission" date="2016-09" db="EMBL/GenBank/DDBJ databases">
        <authorList>
            <person name="Jeantristanb JTB J.-T."/>
            <person name="Ricardo R."/>
        </authorList>
    </citation>
    <scope>NUCLEOTIDE SEQUENCE [LARGE SCALE GENOMIC DNA]</scope>
</reference>
<dbReference type="EMBL" id="FMSP01000003">
    <property type="protein sequence ID" value="SCV68877.1"/>
    <property type="molecule type" value="Genomic_DNA"/>
</dbReference>
<proteinExistence type="predicted"/>
<name>A0A238F6U7_9BASI</name>
<evidence type="ECO:0000313" key="2">
    <source>
        <dbReference type="EMBL" id="SCV68877.1"/>
    </source>
</evidence>
<feature type="compositionally biased region" description="Acidic residues" evidence="1">
    <location>
        <begin position="107"/>
        <end position="121"/>
    </location>
</feature>
<protein>
    <submittedName>
        <fullName evidence="2">BQ2448_998 protein</fullName>
    </submittedName>
</protein>
<keyword evidence="3" id="KW-1185">Reference proteome</keyword>
<gene>
    <name evidence="2" type="ORF">BQ2448_998</name>
</gene>